<dbReference type="EMBL" id="BSFP01000172">
    <property type="protein sequence ID" value="GLL08670.1"/>
    <property type="molecule type" value="Genomic_DNA"/>
</dbReference>
<organism evidence="1 2">
    <name type="scientific">Dactylosporangium matsuzakiense</name>
    <dbReference type="NCBI Taxonomy" id="53360"/>
    <lineage>
        <taxon>Bacteria</taxon>
        <taxon>Bacillati</taxon>
        <taxon>Actinomycetota</taxon>
        <taxon>Actinomycetes</taxon>
        <taxon>Micromonosporales</taxon>
        <taxon>Micromonosporaceae</taxon>
        <taxon>Dactylosporangium</taxon>
    </lineage>
</organism>
<reference evidence="1" key="1">
    <citation type="journal article" date="2014" name="Int. J. Syst. Evol. Microbiol.">
        <title>Complete genome sequence of Corynebacterium casei LMG S-19264T (=DSM 44701T), isolated from a smear-ripened cheese.</title>
        <authorList>
            <consortium name="US DOE Joint Genome Institute (JGI-PGF)"/>
            <person name="Walter F."/>
            <person name="Albersmeier A."/>
            <person name="Kalinowski J."/>
            <person name="Ruckert C."/>
        </authorList>
    </citation>
    <scope>NUCLEOTIDE SEQUENCE</scope>
    <source>
        <strain evidence="1">VKM Ac-1321</strain>
    </source>
</reference>
<evidence type="ECO:0000313" key="1">
    <source>
        <dbReference type="EMBL" id="GLL08670.1"/>
    </source>
</evidence>
<sequence length="201" mass="20722">MVAAEQGVEDRRTQLDGGGAGLIDVAFVAPTDRIRVFQDVAGAQVRRAGGQLGQAAGRCLRAGADRECGYRGDAVVGRAVLRVSVGAPPGGAYTVGVPKPTGSGWRRSPPAIAAAIGSAYGRTPSAPSTKSVVAAQQSAVRGPPQQVVPVANHLQPRQVRRDRPGPLRIGERAPRRGLTPVQRACTGRCCPAPRARVTVAG</sequence>
<evidence type="ECO:0000313" key="2">
    <source>
        <dbReference type="Proteomes" id="UP001143480"/>
    </source>
</evidence>
<dbReference type="Proteomes" id="UP001143480">
    <property type="component" value="Unassembled WGS sequence"/>
</dbReference>
<proteinExistence type="predicted"/>
<dbReference type="AlphaFoldDB" id="A0A9W6KWV2"/>
<comment type="caution">
    <text evidence="1">The sequence shown here is derived from an EMBL/GenBank/DDBJ whole genome shotgun (WGS) entry which is preliminary data.</text>
</comment>
<protein>
    <submittedName>
        <fullName evidence="1">Uncharacterized protein</fullName>
    </submittedName>
</protein>
<accession>A0A9W6KWV2</accession>
<keyword evidence="2" id="KW-1185">Reference proteome</keyword>
<gene>
    <name evidence="1" type="ORF">GCM10017581_104380</name>
</gene>
<name>A0A9W6KWV2_9ACTN</name>
<reference evidence="1" key="2">
    <citation type="submission" date="2023-01" db="EMBL/GenBank/DDBJ databases">
        <authorList>
            <person name="Sun Q."/>
            <person name="Evtushenko L."/>
        </authorList>
    </citation>
    <scope>NUCLEOTIDE SEQUENCE</scope>
    <source>
        <strain evidence="1">VKM Ac-1321</strain>
    </source>
</reference>